<name>A0AAU9JI28_9CILI</name>
<accession>A0AAU9JI28</accession>
<dbReference type="EMBL" id="CAJZBQ010000040">
    <property type="protein sequence ID" value="CAG9326529.1"/>
    <property type="molecule type" value="Genomic_DNA"/>
</dbReference>
<reference evidence="2" key="1">
    <citation type="submission" date="2021-09" db="EMBL/GenBank/DDBJ databases">
        <authorList>
            <consortium name="AG Swart"/>
            <person name="Singh M."/>
            <person name="Singh A."/>
            <person name="Seah K."/>
            <person name="Emmerich C."/>
        </authorList>
    </citation>
    <scope>NUCLEOTIDE SEQUENCE</scope>
    <source>
        <strain evidence="2">ATCC30299</strain>
    </source>
</reference>
<feature type="coiled-coil region" evidence="1">
    <location>
        <begin position="97"/>
        <end position="208"/>
    </location>
</feature>
<evidence type="ECO:0000313" key="2">
    <source>
        <dbReference type="EMBL" id="CAG9326529.1"/>
    </source>
</evidence>
<evidence type="ECO:0000256" key="1">
    <source>
        <dbReference type="SAM" id="Coils"/>
    </source>
</evidence>
<keyword evidence="3" id="KW-1185">Reference proteome</keyword>
<feature type="coiled-coil region" evidence="1">
    <location>
        <begin position="384"/>
        <end position="432"/>
    </location>
</feature>
<dbReference type="Proteomes" id="UP001162131">
    <property type="component" value="Unassembled WGS sequence"/>
</dbReference>
<comment type="caution">
    <text evidence="2">The sequence shown here is derived from an EMBL/GenBank/DDBJ whole genome shotgun (WGS) entry which is preliminary data.</text>
</comment>
<dbReference type="AlphaFoldDB" id="A0AAU9JI28"/>
<sequence length="466" mass="54247">MDVVRRITLKAADLDAEPPTDEELETLRKKLESVRKHQNEAKPPDYSNVSKEKLIQILEDHEKEHRKIETFYRTQVDELEAELCDARQLILQLIDERYELDDELSTVRAQRQDLKKQLQALEIDQSRLNIEKDDLNHNLDLSQKQIRRLTQQNEEEQQKVDMLKSQTISLQESLTKEKQISAEALVQLSALREEFATTKKAFDELINENYQLQKKQEVVEDFTDESTKEAIKQLSLIILSKDKPYVMSPVTKMLVKEVFGEQCSKVIDIYESKLETLNGKIKSLRDEVTSTTSLSQIWLTDLYQLYDWIKQSNDFLEEGELDNLKSNFNDKMFEIEDKKIEIEEALKDSKSALSLAARRSLKDKEEAGVSSRPLFGPSQQNREIDRLQDKIKTQKNEMNELREKVQQAYLQEAQLRDQITELQSLNANLRKRGVGGPRESNLDIIRFLQCQAAGLEDILNGQIEEF</sequence>
<gene>
    <name evidence="2" type="ORF">BSTOLATCC_MIC40954</name>
</gene>
<proteinExistence type="predicted"/>
<keyword evidence="1" id="KW-0175">Coiled coil</keyword>
<evidence type="ECO:0000313" key="3">
    <source>
        <dbReference type="Proteomes" id="UP001162131"/>
    </source>
</evidence>
<organism evidence="2 3">
    <name type="scientific">Blepharisma stoltei</name>
    <dbReference type="NCBI Taxonomy" id="1481888"/>
    <lineage>
        <taxon>Eukaryota</taxon>
        <taxon>Sar</taxon>
        <taxon>Alveolata</taxon>
        <taxon>Ciliophora</taxon>
        <taxon>Postciliodesmatophora</taxon>
        <taxon>Heterotrichea</taxon>
        <taxon>Heterotrichida</taxon>
        <taxon>Blepharismidae</taxon>
        <taxon>Blepharisma</taxon>
    </lineage>
</organism>
<protein>
    <submittedName>
        <fullName evidence="2">Uncharacterized protein</fullName>
    </submittedName>
</protein>